<proteinExistence type="predicted"/>
<protein>
    <submittedName>
        <fullName evidence="1">Uncharacterized protein</fullName>
    </submittedName>
</protein>
<sequence length="120" mass="12520">MSLLAFTGNRFLAELALRDTLQARGIAQGNLPRLSGEEVTPQALEPLLSPGLFGGGGAIVDLEGLKVEKALLETLAAAGPDVTVAVLDPGAPPHAPAFTRQRASICLRRPRSARLTLWGG</sequence>
<evidence type="ECO:0000313" key="1">
    <source>
        <dbReference type="EMBL" id="MFC6591315.1"/>
    </source>
</evidence>
<organism evidence="1 2">
    <name type="scientific">Deinococcus lacus</name>
    <dbReference type="NCBI Taxonomy" id="392561"/>
    <lineage>
        <taxon>Bacteria</taxon>
        <taxon>Thermotogati</taxon>
        <taxon>Deinococcota</taxon>
        <taxon>Deinococci</taxon>
        <taxon>Deinococcales</taxon>
        <taxon>Deinococcaceae</taxon>
        <taxon>Deinococcus</taxon>
    </lineage>
</organism>
<name>A0ABW1YAI2_9DEIO</name>
<reference evidence="2" key="1">
    <citation type="journal article" date="2019" name="Int. J. Syst. Evol. Microbiol.">
        <title>The Global Catalogue of Microorganisms (GCM) 10K type strain sequencing project: providing services to taxonomists for standard genome sequencing and annotation.</title>
        <authorList>
            <consortium name="The Broad Institute Genomics Platform"/>
            <consortium name="The Broad Institute Genome Sequencing Center for Infectious Disease"/>
            <person name="Wu L."/>
            <person name="Ma J."/>
        </authorList>
    </citation>
    <scope>NUCLEOTIDE SEQUENCE [LARGE SCALE GENOMIC DNA]</scope>
    <source>
        <strain evidence="2">CGMCC 1.15772</strain>
    </source>
</reference>
<comment type="caution">
    <text evidence="1">The sequence shown here is derived from an EMBL/GenBank/DDBJ whole genome shotgun (WGS) entry which is preliminary data.</text>
</comment>
<dbReference type="Proteomes" id="UP001596297">
    <property type="component" value="Unassembled WGS sequence"/>
</dbReference>
<dbReference type="RefSeq" id="WP_380082316.1">
    <property type="nucleotide sequence ID" value="NZ_JBHSWD010000001.1"/>
</dbReference>
<keyword evidence="2" id="KW-1185">Reference proteome</keyword>
<gene>
    <name evidence="1" type="ORF">ACFP81_04320</name>
</gene>
<dbReference type="EMBL" id="JBHSWD010000001">
    <property type="protein sequence ID" value="MFC6591315.1"/>
    <property type="molecule type" value="Genomic_DNA"/>
</dbReference>
<evidence type="ECO:0000313" key="2">
    <source>
        <dbReference type="Proteomes" id="UP001596297"/>
    </source>
</evidence>
<accession>A0ABW1YAI2</accession>